<keyword evidence="1" id="KW-0472">Membrane</keyword>
<dbReference type="Proteomes" id="UP000243052">
    <property type="component" value="Chromosome ii"/>
</dbReference>
<name>A0A109UX48_9SACH</name>
<gene>
    <name evidence="2" type="ORF">AW171_hschr2966</name>
</gene>
<feature type="transmembrane region" description="Helical" evidence="1">
    <location>
        <begin position="27"/>
        <end position="49"/>
    </location>
</feature>
<dbReference type="OrthoDB" id="10330914at2759"/>
<keyword evidence="1" id="KW-1133">Transmembrane helix</keyword>
<organism evidence="2 3">
    <name type="scientific">Eremothecium sinecaudum</name>
    <dbReference type="NCBI Taxonomy" id="45286"/>
    <lineage>
        <taxon>Eukaryota</taxon>
        <taxon>Fungi</taxon>
        <taxon>Dikarya</taxon>
        <taxon>Ascomycota</taxon>
        <taxon>Saccharomycotina</taxon>
        <taxon>Saccharomycetes</taxon>
        <taxon>Saccharomycetales</taxon>
        <taxon>Saccharomycetaceae</taxon>
        <taxon>Eremothecium</taxon>
    </lineage>
</organism>
<keyword evidence="3" id="KW-1185">Reference proteome</keyword>
<keyword evidence="1" id="KW-0812">Transmembrane</keyword>
<dbReference type="GeneID" id="28722623"/>
<evidence type="ECO:0000313" key="3">
    <source>
        <dbReference type="Proteomes" id="UP000243052"/>
    </source>
</evidence>
<dbReference type="AlphaFoldDB" id="A0A109UX48"/>
<sequence>MLEYELQNAVNQALSIVVSFLKNFCRLLAWLIISPILILFAYDVVLYMIMITAPTAKRLTLRHWKRATPAEVMKKPRTRGSRRALVYTGAHIVTSDISHINQRS</sequence>
<dbReference type="RefSeq" id="XP_017986149.1">
    <property type="nucleotide sequence ID" value="XM_018130660.1"/>
</dbReference>
<reference evidence="2 3" key="1">
    <citation type="submission" date="2016-01" db="EMBL/GenBank/DDBJ databases">
        <title>Genome sequence of the yeast Holleya sinecauda.</title>
        <authorList>
            <person name="Dietrich F.S."/>
        </authorList>
    </citation>
    <scope>NUCLEOTIDE SEQUENCE [LARGE SCALE GENOMIC DNA]</scope>
    <source>
        <strain evidence="2 3">ATCC 58844</strain>
    </source>
</reference>
<accession>A0A109UX48</accession>
<protein>
    <submittedName>
        <fullName evidence="2">HBR252Cp</fullName>
    </submittedName>
</protein>
<evidence type="ECO:0000313" key="2">
    <source>
        <dbReference type="EMBL" id="AMD19153.1"/>
    </source>
</evidence>
<proteinExistence type="predicted"/>
<evidence type="ECO:0000256" key="1">
    <source>
        <dbReference type="SAM" id="Phobius"/>
    </source>
</evidence>
<dbReference type="EMBL" id="CP014242">
    <property type="protein sequence ID" value="AMD19153.1"/>
    <property type="molecule type" value="Genomic_DNA"/>
</dbReference>